<evidence type="ECO:0000256" key="3">
    <source>
        <dbReference type="PROSITE-ProRule" id="PRU00023"/>
    </source>
</evidence>
<dbReference type="Gene3D" id="1.25.40.20">
    <property type="entry name" value="Ankyrin repeat-containing domain"/>
    <property type="match status" value="3"/>
</dbReference>
<organism evidence="4 5">
    <name type="scientific">Trichogramma brassicae</name>
    <dbReference type="NCBI Taxonomy" id="86971"/>
    <lineage>
        <taxon>Eukaryota</taxon>
        <taxon>Metazoa</taxon>
        <taxon>Ecdysozoa</taxon>
        <taxon>Arthropoda</taxon>
        <taxon>Hexapoda</taxon>
        <taxon>Insecta</taxon>
        <taxon>Pterygota</taxon>
        <taxon>Neoptera</taxon>
        <taxon>Endopterygota</taxon>
        <taxon>Hymenoptera</taxon>
        <taxon>Apocrita</taxon>
        <taxon>Proctotrupomorpha</taxon>
        <taxon>Chalcidoidea</taxon>
        <taxon>Trichogrammatidae</taxon>
        <taxon>Trichogramma</taxon>
    </lineage>
</organism>
<dbReference type="PROSITE" id="PS50297">
    <property type="entry name" value="ANK_REP_REGION"/>
    <property type="match status" value="1"/>
</dbReference>
<evidence type="ECO:0000313" key="5">
    <source>
        <dbReference type="Proteomes" id="UP000479190"/>
    </source>
</evidence>
<dbReference type="Proteomes" id="UP000479190">
    <property type="component" value="Unassembled WGS sequence"/>
</dbReference>
<dbReference type="AlphaFoldDB" id="A0A6H5I3M0"/>
<dbReference type="EMBL" id="CADCXV010000624">
    <property type="protein sequence ID" value="CAB0031092.1"/>
    <property type="molecule type" value="Genomic_DNA"/>
</dbReference>
<evidence type="ECO:0000256" key="2">
    <source>
        <dbReference type="ARBA" id="ARBA00023043"/>
    </source>
</evidence>
<keyword evidence="1" id="KW-0677">Repeat</keyword>
<dbReference type="InterPro" id="IPR002110">
    <property type="entry name" value="Ankyrin_rpt"/>
</dbReference>
<evidence type="ECO:0000256" key="1">
    <source>
        <dbReference type="ARBA" id="ARBA00022737"/>
    </source>
</evidence>
<gene>
    <name evidence="4" type="ORF">TBRA_LOCUS3072</name>
</gene>
<dbReference type="PANTHER" id="PTHR24198:SF165">
    <property type="entry name" value="ANKYRIN REPEAT-CONTAINING PROTEIN-RELATED"/>
    <property type="match status" value="1"/>
</dbReference>
<proteinExistence type="predicted"/>
<sequence length="664" mass="78142">MHVKSRGIKIQYITALCREKPKSSRVRLRDAPIGTNPTYTHTRPERYNTFIHERYTCHLKEYLFRPRPKKLAIARKLYIDSLVYDIMRRRREKSLLIELYIHLISMSMREKVNWEIEDERHEFLSQLEPLIKYWNHRLPDLRDVFRWEEIDLLLKDSVDLRKIRRWHAHYYEGEQFIDFVIRCGYKDEPGFDEDGKPLLRRTTAVHRVARRKHPICSDGLDHKIFVIGSELVRKLFKIYERFDVNFSDEDGLTHFHAACHYGCYDELEKFIELGQDPDCLPRESNASSVDPPLYSAIKNDEKMFKFLLKNGADPTVVNAKGLTLLHSLCTFDRDRYSLKRFFELTDDAQKKVSIDLLDKFGRTPLQWAVSNLAMQTVDTLLDRGADLSKFIFPTEINFKVDPKYKDWWPESNKLGLASRALIVIERLEKRGYQLNRSGALTVMKFFSKYELFEKLTDLEEYKMFGDEEFLVESLQAMLRRVDWNSNESRHGFLREFDSSIASFNQIHSHGSIFQSGEIDRLLIDCIHCTYEGANAHDARKRFIRFVIGIGYRDEAEIQGGAQTIQRTTAIHHAARLEYHDLVEELFKIYGQFKVNYSDESGLTHFHAASMAGCHSVVRNFCQFGQDINCVWRETGDTPIRLAMDRRQDKVASFLILRVARDRRS</sequence>
<name>A0A6H5I3M0_9HYME</name>
<keyword evidence="5" id="KW-1185">Reference proteome</keyword>
<dbReference type="SMART" id="SM00248">
    <property type="entry name" value="ANK"/>
    <property type="match status" value="6"/>
</dbReference>
<reference evidence="4 5" key="1">
    <citation type="submission" date="2020-02" db="EMBL/GenBank/DDBJ databases">
        <authorList>
            <person name="Ferguson B K."/>
        </authorList>
    </citation>
    <scope>NUCLEOTIDE SEQUENCE [LARGE SCALE GENOMIC DNA]</scope>
</reference>
<dbReference type="OrthoDB" id="5406014at2759"/>
<dbReference type="PROSITE" id="PS50088">
    <property type="entry name" value="ANK_REPEAT"/>
    <property type="match status" value="1"/>
</dbReference>
<evidence type="ECO:0000313" key="4">
    <source>
        <dbReference type="EMBL" id="CAB0031092.1"/>
    </source>
</evidence>
<protein>
    <submittedName>
        <fullName evidence="4">Uncharacterized protein</fullName>
    </submittedName>
</protein>
<dbReference type="Pfam" id="PF12796">
    <property type="entry name" value="Ank_2"/>
    <property type="match status" value="2"/>
</dbReference>
<dbReference type="InterPro" id="IPR036770">
    <property type="entry name" value="Ankyrin_rpt-contain_sf"/>
</dbReference>
<dbReference type="SUPFAM" id="SSF48403">
    <property type="entry name" value="Ankyrin repeat"/>
    <property type="match status" value="1"/>
</dbReference>
<dbReference type="PANTHER" id="PTHR24198">
    <property type="entry name" value="ANKYRIN REPEAT AND PROTEIN KINASE DOMAIN-CONTAINING PROTEIN"/>
    <property type="match status" value="1"/>
</dbReference>
<keyword evidence="2 3" id="KW-0040">ANK repeat</keyword>
<feature type="repeat" description="ANK" evidence="3">
    <location>
        <begin position="360"/>
        <end position="388"/>
    </location>
</feature>
<accession>A0A6H5I3M0</accession>